<keyword evidence="4 7" id="KW-0812">Transmembrane</keyword>
<evidence type="ECO:0000256" key="4">
    <source>
        <dbReference type="ARBA" id="ARBA00022692"/>
    </source>
</evidence>
<feature type="domain" description="Major facilitator superfamily (MFS) profile" evidence="8">
    <location>
        <begin position="1"/>
        <end position="187"/>
    </location>
</feature>
<feature type="domain" description="Major facilitator superfamily (MFS) profile" evidence="8">
    <location>
        <begin position="218"/>
        <end position="415"/>
    </location>
</feature>
<feature type="transmembrane region" description="Helical" evidence="7">
    <location>
        <begin position="375"/>
        <end position="397"/>
    </location>
</feature>
<organism evidence="9 10">
    <name type="scientific">Fictibacillus nanhaiensis</name>
    <dbReference type="NCBI Taxonomy" id="742169"/>
    <lineage>
        <taxon>Bacteria</taxon>
        <taxon>Bacillati</taxon>
        <taxon>Bacillota</taxon>
        <taxon>Bacilli</taxon>
        <taxon>Bacillales</taxon>
        <taxon>Fictibacillaceae</taxon>
        <taxon>Fictibacillus</taxon>
    </lineage>
</organism>
<feature type="transmembrane region" description="Helical" evidence="7">
    <location>
        <begin position="135"/>
        <end position="158"/>
    </location>
</feature>
<evidence type="ECO:0000259" key="8">
    <source>
        <dbReference type="PROSITE" id="PS50850"/>
    </source>
</evidence>
<feature type="transmembrane region" description="Helical" evidence="7">
    <location>
        <begin position="12"/>
        <end position="37"/>
    </location>
</feature>
<dbReference type="Proteomes" id="UP001296923">
    <property type="component" value="Unassembled WGS sequence"/>
</dbReference>
<evidence type="ECO:0000256" key="1">
    <source>
        <dbReference type="ARBA" id="ARBA00004651"/>
    </source>
</evidence>
<feature type="transmembrane region" description="Helical" evidence="7">
    <location>
        <begin position="344"/>
        <end position="363"/>
    </location>
</feature>
<keyword evidence="3" id="KW-1003">Cell membrane</keyword>
<evidence type="ECO:0000313" key="10">
    <source>
        <dbReference type="Proteomes" id="UP001296923"/>
    </source>
</evidence>
<keyword evidence="6 7" id="KW-0472">Membrane</keyword>
<dbReference type="EMBL" id="JAFHKR010000039">
    <property type="protein sequence ID" value="MBN3554588.1"/>
    <property type="molecule type" value="Genomic_DNA"/>
</dbReference>
<dbReference type="PANTHER" id="PTHR43266:SF2">
    <property type="entry name" value="MAJOR FACILITATOR SUPERFAMILY (MFS) PROFILE DOMAIN-CONTAINING PROTEIN"/>
    <property type="match status" value="1"/>
</dbReference>
<evidence type="ECO:0000256" key="3">
    <source>
        <dbReference type="ARBA" id="ARBA00022475"/>
    </source>
</evidence>
<keyword evidence="10" id="KW-1185">Reference proteome</keyword>
<dbReference type="InterPro" id="IPR022324">
    <property type="entry name" value="Bacilysin_exporter_BacE_put"/>
</dbReference>
<feature type="transmembrane region" description="Helical" evidence="7">
    <location>
        <begin position="218"/>
        <end position="236"/>
    </location>
</feature>
<sequence length="415" mass="46020">MRKLNSAWKFPALLLSAVGISYIGDFIYLVSLNLFIFAKTGSVAAVAGLWLVGPLAGVVTSLWSGSLIDRLNKKTIMMITDIMRALLVALIPFLSELWMIYSVLFAVSLCSSFFNPASSAYTVQLVPKEKWLRYNSIASVLTTGALVIGPAIAGALVHFGSYNFAIWCNAVSFLFSACMLSFLPSLYDKQGVSSSYSSKIRLMINDWRIVGDFLKKQRLFLTTYILFQMIMTLAIALDSQEVVFTQTIIGLSESQYSLLVSITGIGYLTGSLLLAVMANKFPVPYLIGFASTLFSLGYGIYAFSHSFFSTCIGFIILGFFSSFANTGFQTFFQQSIPSNKMGRVGATLGFFQSISLIVIILFASFLSEWLNVKEVVIGISILIMLFAITLNVLMYNYHNKKEIYYKNAKQRELAR</sequence>
<dbReference type="PROSITE" id="PS50850">
    <property type="entry name" value="MFS"/>
    <property type="match status" value="2"/>
</dbReference>
<keyword evidence="2" id="KW-0813">Transport</keyword>
<feature type="transmembrane region" description="Helical" evidence="7">
    <location>
        <begin position="256"/>
        <end position="276"/>
    </location>
</feature>
<dbReference type="InterPro" id="IPR020846">
    <property type="entry name" value="MFS_dom"/>
</dbReference>
<reference evidence="9 10" key="1">
    <citation type="submission" date="2021-01" db="EMBL/GenBank/DDBJ databases">
        <title>Genome Sequencing of Type Strains.</title>
        <authorList>
            <person name="Lemaire J.F."/>
            <person name="Inderbitzin P."/>
            <person name="Collins S.B."/>
            <person name="Wespe N."/>
            <person name="Knight-Connoni V."/>
        </authorList>
    </citation>
    <scope>NUCLEOTIDE SEQUENCE [LARGE SCALE GENOMIC DNA]</scope>
    <source>
        <strain evidence="9 10">DSM 23009</strain>
    </source>
</reference>
<protein>
    <submittedName>
        <fullName evidence="9">MFS transporter</fullName>
    </submittedName>
</protein>
<evidence type="ECO:0000256" key="7">
    <source>
        <dbReference type="SAM" id="Phobius"/>
    </source>
</evidence>
<dbReference type="Gene3D" id="1.20.1250.20">
    <property type="entry name" value="MFS general substrate transporter like domains"/>
    <property type="match status" value="1"/>
</dbReference>
<evidence type="ECO:0000256" key="6">
    <source>
        <dbReference type="ARBA" id="ARBA00023136"/>
    </source>
</evidence>
<dbReference type="SUPFAM" id="SSF103473">
    <property type="entry name" value="MFS general substrate transporter"/>
    <property type="match status" value="1"/>
</dbReference>
<evidence type="ECO:0000313" key="9">
    <source>
        <dbReference type="EMBL" id="MBN3554588.1"/>
    </source>
</evidence>
<dbReference type="CDD" id="cd06173">
    <property type="entry name" value="MFS_MefA_like"/>
    <property type="match status" value="1"/>
</dbReference>
<feature type="transmembrane region" description="Helical" evidence="7">
    <location>
        <begin position="43"/>
        <end position="63"/>
    </location>
</feature>
<accession>A0ABS2ZNZ0</accession>
<gene>
    <name evidence="9" type="ORF">JYA63_09950</name>
</gene>
<evidence type="ECO:0000256" key="2">
    <source>
        <dbReference type="ARBA" id="ARBA00022448"/>
    </source>
</evidence>
<proteinExistence type="predicted"/>
<evidence type="ECO:0000256" key="5">
    <source>
        <dbReference type="ARBA" id="ARBA00022989"/>
    </source>
</evidence>
<dbReference type="PRINTS" id="PR01988">
    <property type="entry name" value="EXPORTERBACE"/>
</dbReference>
<dbReference type="PANTHER" id="PTHR43266">
    <property type="entry name" value="MACROLIDE-EFFLUX PROTEIN"/>
    <property type="match status" value="1"/>
</dbReference>
<comment type="subcellular location">
    <subcellularLocation>
        <location evidence="1">Cell membrane</location>
        <topology evidence="1">Multi-pass membrane protein</topology>
    </subcellularLocation>
</comment>
<dbReference type="InterPro" id="IPR011701">
    <property type="entry name" value="MFS"/>
</dbReference>
<dbReference type="Pfam" id="PF07690">
    <property type="entry name" value="MFS_1"/>
    <property type="match status" value="2"/>
</dbReference>
<dbReference type="InterPro" id="IPR036259">
    <property type="entry name" value="MFS_trans_sf"/>
</dbReference>
<feature type="transmembrane region" description="Helical" evidence="7">
    <location>
        <begin position="164"/>
        <end position="187"/>
    </location>
</feature>
<feature type="transmembrane region" description="Helical" evidence="7">
    <location>
        <begin position="307"/>
        <end position="332"/>
    </location>
</feature>
<dbReference type="RefSeq" id="WP_205725615.1">
    <property type="nucleotide sequence ID" value="NZ_JAFHKR010000039.1"/>
</dbReference>
<name>A0ABS2ZNZ0_9BACL</name>
<comment type="caution">
    <text evidence="9">The sequence shown here is derived from an EMBL/GenBank/DDBJ whole genome shotgun (WGS) entry which is preliminary data.</text>
</comment>
<keyword evidence="5 7" id="KW-1133">Transmembrane helix</keyword>